<dbReference type="Proteomes" id="UP000077748">
    <property type="component" value="Chromosome"/>
</dbReference>
<evidence type="ECO:0000256" key="1">
    <source>
        <dbReference type="ARBA" id="ARBA00010554"/>
    </source>
</evidence>
<accession>A0A1A9KGM0</accession>
<proteinExistence type="inferred from homology"/>
<comment type="similarity">
    <text evidence="1">Belongs to the UPF0166 family.</text>
</comment>
<protein>
    <submittedName>
        <fullName evidence="2">Uncharacterized protein</fullName>
    </submittedName>
</protein>
<dbReference type="EMBL" id="CP015878">
    <property type="protein sequence ID" value="ANI16290.1"/>
    <property type="molecule type" value="Genomic_DNA"/>
</dbReference>
<evidence type="ECO:0000313" key="2">
    <source>
        <dbReference type="EMBL" id="ANI16290.1"/>
    </source>
</evidence>
<dbReference type="AlphaFoldDB" id="A0A1A9KGM0"/>
<reference evidence="2 3" key="1">
    <citation type="submission" date="2016-05" db="EMBL/GenBank/DDBJ databases">
        <title>Genome Sequence of Pseudomonas citronellolis Strain SJTE-3, an Estrogens and Persistent Organic Pollutants degradation strain.</title>
        <authorList>
            <person name="Liang R."/>
        </authorList>
    </citation>
    <scope>NUCLEOTIDE SEQUENCE [LARGE SCALE GENOMIC DNA]</scope>
    <source>
        <strain evidence="2 3">SJTE-3</strain>
    </source>
</reference>
<organism evidence="2 3">
    <name type="scientific">Pseudomonas citronellolis</name>
    <dbReference type="NCBI Taxonomy" id="53408"/>
    <lineage>
        <taxon>Bacteria</taxon>
        <taxon>Pseudomonadati</taxon>
        <taxon>Pseudomonadota</taxon>
        <taxon>Gammaproteobacteria</taxon>
        <taxon>Pseudomonadales</taxon>
        <taxon>Pseudomonadaceae</taxon>
        <taxon>Pseudomonas</taxon>
    </lineage>
</organism>
<evidence type="ECO:0000313" key="3">
    <source>
        <dbReference type="Proteomes" id="UP000077748"/>
    </source>
</evidence>
<dbReference type="InterPro" id="IPR003793">
    <property type="entry name" value="UPF0166"/>
</dbReference>
<dbReference type="InterPro" id="IPR011322">
    <property type="entry name" value="N-reg_PII-like_a/b"/>
</dbReference>
<dbReference type="Pfam" id="PF02641">
    <property type="entry name" value="DUF190"/>
    <property type="match status" value="1"/>
</dbReference>
<dbReference type="SUPFAM" id="SSF54913">
    <property type="entry name" value="GlnB-like"/>
    <property type="match status" value="1"/>
</dbReference>
<dbReference type="RefSeq" id="WP_034076262.1">
    <property type="nucleotide sequence ID" value="NZ_CP015878.1"/>
</dbReference>
<gene>
    <name evidence="2" type="ORF">A9C11_20960</name>
</gene>
<name>A0A1A9KGM0_9PSED</name>
<sequence length="115" mass="13089">MKGYQLTFFTQQDRTVHHKPIAEWLMAEALRLGVHGATLLAAKEGFGHHHRMHAAHFFELADQPLEVVMVVTEEEMQRIFTRLADEHLKLVYVKTPIEFGVLGEDDEAASGGRHD</sequence>
<dbReference type="InterPro" id="IPR015867">
    <property type="entry name" value="N-reg_PII/ATP_PRibTrfase_C"/>
</dbReference>
<dbReference type="Gene3D" id="3.30.70.120">
    <property type="match status" value="1"/>
</dbReference>